<dbReference type="VEuPathDB" id="FungiDB:ASPWEDRAFT_256582"/>
<accession>A0A1L9S2A7</accession>
<dbReference type="EMBL" id="KV878209">
    <property type="protein sequence ID" value="OJJ41293.1"/>
    <property type="molecule type" value="Genomic_DNA"/>
</dbReference>
<keyword evidence="3" id="KW-1185">Reference proteome</keyword>
<keyword evidence="1" id="KW-0472">Membrane</keyword>
<feature type="transmembrane region" description="Helical" evidence="1">
    <location>
        <begin position="72"/>
        <end position="89"/>
    </location>
</feature>
<evidence type="ECO:0000256" key="1">
    <source>
        <dbReference type="SAM" id="Phobius"/>
    </source>
</evidence>
<dbReference type="AlphaFoldDB" id="A0A1L9S2A7"/>
<evidence type="ECO:0000313" key="3">
    <source>
        <dbReference type="Proteomes" id="UP000184383"/>
    </source>
</evidence>
<dbReference type="GeneID" id="63748607"/>
<feature type="transmembrane region" description="Helical" evidence="1">
    <location>
        <begin position="34"/>
        <end position="60"/>
    </location>
</feature>
<organism evidence="2 3">
    <name type="scientific">Aspergillus wentii DTO 134E9</name>
    <dbReference type="NCBI Taxonomy" id="1073089"/>
    <lineage>
        <taxon>Eukaryota</taxon>
        <taxon>Fungi</taxon>
        <taxon>Dikarya</taxon>
        <taxon>Ascomycota</taxon>
        <taxon>Pezizomycotina</taxon>
        <taxon>Eurotiomycetes</taxon>
        <taxon>Eurotiomycetidae</taxon>
        <taxon>Eurotiales</taxon>
        <taxon>Aspergillaceae</taxon>
        <taxon>Aspergillus</taxon>
        <taxon>Aspergillus subgen. Cremei</taxon>
    </lineage>
</organism>
<proteinExistence type="predicted"/>
<keyword evidence="1" id="KW-0812">Transmembrane</keyword>
<sequence>MALALLALFDGCKMETPYSLGSLATQGKLPLSHQIFGFLICIFCFLFSSAPSFLSLFLFLTLKMSAACGVRFYLLGSLLLLCNNLFMPFKTPNPITRSGYVVFHPSSILQVCTMCNYMYANNNYLLGKCKFSNTDKVPHNIIPSKYVIC</sequence>
<keyword evidence="1" id="KW-1133">Transmembrane helix</keyword>
<protein>
    <submittedName>
        <fullName evidence="2">Uncharacterized protein</fullName>
    </submittedName>
</protein>
<name>A0A1L9S2A7_ASPWE</name>
<evidence type="ECO:0000313" key="2">
    <source>
        <dbReference type="EMBL" id="OJJ41293.1"/>
    </source>
</evidence>
<dbReference type="RefSeq" id="XP_040694969.1">
    <property type="nucleotide sequence ID" value="XM_040832759.1"/>
</dbReference>
<feature type="transmembrane region" description="Helical" evidence="1">
    <location>
        <begin position="101"/>
        <end position="120"/>
    </location>
</feature>
<gene>
    <name evidence="2" type="ORF">ASPWEDRAFT_256582</name>
</gene>
<dbReference type="Proteomes" id="UP000184383">
    <property type="component" value="Unassembled WGS sequence"/>
</dbReference>
<reference evidence="3" key="1">
    <citation type="journal article" date="2017" name="Genome Biol.">
        <title>Comparative genomics reveals high biological diversity and specific adaptations in the industrially and medically important fungal genus Aspergillus.</title>
        <authorList>
            <person name="de Vries R.P."/>
            <person name="Riley R."/>
            <person name="Wiebenga A."/>
            <person name="Aguilar-Osorio G."/>
            <person name="Amillis S."/>
            <person name="Uchima C.A."/>
            <person name="Anderluh G."/>
            <person name="Asadollahi M."/>
            <person name="Askin M."/>
            <person name="Barry K."/>
            <person name="Battaglia E."/>
            <person name="Bayram O."/>
            <person name="Benocci T."/>
            <person name="Braus-Stromeyer S.A."/>
            <person name="Caldana C."/>
            <person name="Canovas D."/>
            <person name="Cerqueira G.C."/>
            <person name="Chen F."/>
            <person name="Chen W."/>
            <person name="Choi C."/>
            <person name="Clum A."/>
            <person name="Dos Santos R.A."/>
            <person name="Damasio A.R."/>
            <person name="Diallinas G."/>
            <person name="Emri T."/>
            <person name="Fekete E."/>
            <person name="Flipphi M."/>
            <person name="Freyberg S."/>
            <person name="Gallo A."/>
            <person name="Gournas C."/>
            <person name="Habgood R."/>
            <person name="Hainaut M."/>
            <person name="Harispe M.L."/>
            <person name="Henrissat B."/>
            <person name="Hilden K.S."/>
            <person name="Hope R."/>
            <person name="Hossain A."/>
            <person name="Karabika E."/>
            <person name="Karaffa L."/>
            <person name="Karanyi Z."/>
            <person name="Krasevec N."/>
            <person name="Kuo A."/>
            <person name="Kusch H."/>
            <person name="LaButti K."/>
            <person name="Lagendijk E.L."/>
            <person name="Lapidus A."/>
            <person name="Levasseur A."/>
            <person name="Lindquist E."/>
            <person name="Lipzen A."/>
            <person name="Logrieco A.F."/>
            <person name="MacCabe A."/>
            <person name="Maekelae M.R."/>
            <person name="Malavazi I."/>
            <person name="Melin P."/>
            <person name="Meyer V."/>
            <person name="Mielnichuk N."/>
            <person name="Miskei M."/>
            <person name="Molnar A.P."/>
            <person name="Mule G."/>
            <person name="Ngan C.Y."/>
            <person name="Orejas M."/>
            <person name="Orosz E."/>
            <person name="Ouedraogo J.P."/>
            <person name="Overkamp K.M."/>
            <person name="Park H.-S."/>
            <person name="Perrone G."/>
            <person name="Piumi F."/>
            <person name="Punt P.J."/>
            <person name="Ram A.F."/>
            <person name="Ramon A."/>
            <person name="Rauscher S."/>
            <person name="Record E."/>
            <person name="Riano-Pachon D.M."/>
            <person name="Robert V."/>
            <person name="Roehrig J."/>
            <person name="Ruller R."/>
            <person name="Salamov A."/>
            <person name="Salih N.S."/>
            <person name="Samson R.A."/>
            <person name="Sandor E."/>
            <person name="Sanguinetti M."/>
            <person name="Schuetze T."/>
            <person name="Sepcic K."/>
            <person name="Shelest E."/>
            <person name="Sherlock G."/>
            <person name="Sophianopoulou V."/>
            <person name="Squina F.M."/>
            <person name="Sun H."/>
            <person name="Susca A."/>
            <person name="Todd R.B."/>
            <person name="Tsang A."/>
            <person name="Unkles S.E."/>
            <person name="van de Wiele N."/>
            <person name="van Rossen-Uffink D."/>
            <person name="Oliveira J.V."/>
            <person name="Vesth T.C."/>
            <person name="Visser J."/>
            <person name="Yu J.-H."/>
            <person name="Zhou M."/>
            <person name="Andersen M.R."/>
            <person name="Archer D.B."/>
            <person name="Baker S.E."/>
            <person name="Benoit I."/>
            <person name="Brakhage A.A."/>
            <person name="Braus G.H."/>
            <person name="Fischer R."/>
            <person name="Frisvad J.C."/>
            <person name="Goldman G.H."/>
            <person name="Houbraken J."/>
            <person name="Oakley B."/>
            <person name="Pocsi I."/>
            <person name="Scazzocchio C."/>
            <person name="Seiboth B."/>
            <person name="vanKuyk P.A."/>
            <person name="Wortman J."/>
            <person name="Dyer P.S."/>
            <person name="Grigoriev I.V."/>
        </authorList>
    </citation>
    <scope>NUCLEOTIDE SEQUENCE [LARGE SCALE GENOMIC DNA]</scope>
    <source>
        <strain evidence="3">DTO 134E9</strain>
    </source>
</reference>